<keyword evidence="6" id="KW-0547">Nucleotide-binding</keyword>
<proteinExistence type="inferred from homology"/>
<keyword evidence="8" id="KW-0067">ATP-binding</keyword>
<evidence type="ECO:0000256" key="3">
    <source>
        <dbReference type="ARBA" id="ARBA00012899"/>
    </source>
</evidence>
<dbReference type="PANTHER" id="PTHR42833">
    <property type="entry name" value="URIDYLATE KINASE"/>
    <property type="match status" value="1"/>
</dbReference>
<evidence type="ECO:0000313" key="13">
    <source>
        <dbReference type="Proteomes" id="UP000230097"/>
    </source>
</evidence>
<dbReference type="GO" id="GO:0006225">
    <property type="term" value="P:UDP biosynthetic process"/>
    <property type="evidence" value="ECO:0007669"/>
    <property type="project" value="TreeGrafter"/>
</dbReference>
<keyword evidence="5" id="KW-0808">Transferase</keyword>
<dbReference type="EC" id="2.7.4.22" evidence="3"/>
<organism evidence="12 13">
    <name type="scientific">Candidatus Nealsonbacteria bacterium CG_4_9_14_0_8_um_filter_36_17</name>
    <dbReference type="NCBI Taxonomy" id="1974693"/>
    <lineage>
        <taxon>Bacteria</taxon>
        <taxon>Candidatus Nealsoniibacteriota</taxon>
    </lineage>
</organism>
<keyword evidence="9" id="KW-0665">Pyrimidine biosynthesis</keyword>
<dbReference type="Pfam" id="PF00696">
    <property type="entry name" value="AA_kinase"/>
    <property type="match status" value="1"/>
</dbReference>
<dbReference type="PANTHER" id="PTHR42833:SF4">
    <property type="entry name" value="URIDYLATE KINASE PUMPKIN, CHLOROPLASTIC"/>
    <property type="match status" value="1"/>
</dbReference>
<keyword evidence="7 12" id="KW-0418">Kinase</keyword>
<dbReference type="InterPro" id="IPR011818">
    <property type="entry name" value="Uridylate_kinase_arch/spir"/>
</dbReference>
<gene>
    <name evidence="12" type="ORF">CO078_00210</name>
</gene>
<accession>A0A2M8DM62</accession>
<name>A0A2M8DM62_9BACT</name>
<evidence type="ECO:0000256" key="8">
    <source>
        <dbReference type="ARBA" id="ARBA00022840"/>
    </source>
</evidence>
<evidence type="ECO:0000256" key="4">
    <source>
        <dbReference type="ARBA" id="ARBA00022490"/>
    </source>
</evidence>
<protein>
    <recommendedName>
        <fullName evidence="3">UMP kinase</fullName>
        <ecNumber evidence="3">2.7.4.22</ecNumber>
    </recommendedName>
    <alternativeName>
        <fullName evidence="10">Uridine monophosphate kinase</fullName>
    </alternativeName>
</protein>
<dbReference type="Proteomes" id="UP000230097">
    <property type="component" value="Unassembled WGS sequence"/>
</dbReference>
<dbReference type="EMBL" id="PFTC01000006">
    <property type="protein sequence ID" value="PJB99000.1"/>
    <property type="molecule type" value="Genomic_DNA"/>
</dbReference>
<evidence type="ECO:0000313" key="12">
    <source>
        <dbReference type="EMBL" id="PJB99000.1"/>
    </source>
</evidence>
<evidence type="ECO:0000256" key="1">
    <source>
        <dbReference type="ARBA" id="ARBA00004791"/>
    </source>
</evidence>
<sequence length="258" mass="29063">MKNPKTIIISLGGSIISPSPGKVNVRFLKKFRKLILKYLKTGCRFIIVAGGGKVCRLYQKAAAKITKVSYEDQDWIGINATRLNAHLLRTIFRREAYPVILDDPKKPIKNHWRLLVAAGWRPGWSTDYISVLLAKRFKINEIIAAGDVPFIYNKDPRKYENAIAIGEISWKNYQKLVGVKWIPGFHAPIDPVAAKLSQKLKIRALIIKGTEIKNFEKVLLGLQPARHPRGPNESLGGRLGGWRPTRGPLKFRGTVIDP</sequence>
<dbReference type="AlphaFoldDB" id="A0A2M8DM62"/>
<evidence type="ECO:0000256" key="2">
    <source>
        <dbReference type="ARBA" id="ARBA00007614"/>
    </source>
</evidence>
<dbReference type="GO" id="GO:0005524">
    <property type="term" value="F:ATP binding"/>
    <property type="evidence" value="ECO:0007669"/>
    <property type="project" value="UniProtKB-KW"/>
</dbReference>
<keyword evidence="4" id="KW-0963">Cytoplasm</keyword>
<evidence type="ECO:0000256" key="7">
    <source>
        <dbReference type="ARBA" id="ARBA00022777"/>
    </source>
</evidence>
<dbReference type="NCBIfam" id="TIGR02076">
    <property type="entry name" value="pyrH_arch"/>
    <property type="match status" value="1"/>
</dbReference>
<evidence type="ECO:0000256" key="6">
    <source>
        <dbReference type="ARBA" id="ARBA00022741"/>
    </source>
</evidence>
<dbReference type="InterPro" id="IPR001048">
    <property type="entry name" value="Asp/Glu/Uridylate_kinase"/>
</dbReference>
<evidence type="ECO:0000259" key="11">
    <source>
        <dbReference type="Pfam" id="PF00696"/>
    </source>
</evidence>
<dbReference type="InterPro" id="IPR036393">
    <property type="entry name" value="AceGlu_kinase-like_sf"/>
</dbReference>
<dbReference type="SUPFAM" id="SSF53633">
    <property type="entry name" value="Carbamate kinase-like"/>
    <property type="match status" value="1"/>
</dbReference>
<dbReference type="GO" id="GO:0033862">
    <property type="term" value="F:UMP kinase activity"/>
    <property type="evidence" value="ECO:0007669"/>
    <property type="project" value="UniProtKB-EC"/>
</dbReference>
<comment type="caution">
    <text evidence="12">The sequence shown here is derived from an EMBL/GenBank/DDBJ whole genome shotgun (WGS) entry which is preliminary data.</text>
</comment>
<feature type="domain" description="Aspartate/glutamate/uridylate kinase" evidence="11">
    <location>
        <begin position="5"/>
        <end position="207"/>
    </location>
</feature>
<comment type="pathway">
    <text evidence="1">Pyrimidine metabolism; CTP biosynthesis via de novo pathway; UDP from UMP (UMPK route): step 1/1.</text>
</comment>
<evidence type="ECO:0000256" key="10">
    <source>
        <dbReference type="ARBA" id="ARBA00032092"/>
    </source>
</evidence>
<evidence type="ECO:0000256" key="5">
    <source>
        <dbReference type="ARBA" id="ARBA00022679"/>
    </source>
</evidence>
<comment type="similarity">
    <text evidence="2">Belongs to the UMP kinase family.</text>
</comment>
<evidence type="ECO:0000256" key="9">
    <source>
        <dbReference type="ARBA" id="ARBA00022975"/>
    </source>
</evidence>
<reference evidence="13" key="1">
    <citation type="submission" date="2017-09" db="EMBL/GenBank/DDBJ databases">
        <title>Depth-based differentiation of microbial function through sediment-hosted aquifers and enrichment of novel symbionts in the deep terrestrial subsurface.</title>
        <authorList>
            <person name="Probst A.J."/>
            <person name="Ladd B."/>
            <person name="Jarett J.K."/>
            <person name="Geller-Mcgrath D.E."/>
            <person name="Sieber C.M.K."/>
            <person name="Emerson J.B."/>
            <person name="Anantharaman K."/>
            <person name="Thomas B.C."/>
            <person name="Malmstrom R."/>
            <person name="Stieglmeier M."/>
            <person name="Klingl A."/>
            <person name="Woyke T."/>
            <person name="Ryan C.M."/>
            <person name="Banfield J.F."/>
        </authorList>
    </citation>
    <scope>NUCLEOTIDE SEQUENCE [LARGE SCALE GENOMIC DNA]</scope>
</reference>
<dbReference type="Gene3D" id="3.40.1160.10">
    <property type="entry name" value="Acetylglutamate kinase-like"/>
    <property type="match status" value="1"/>
</dbReference>